<proteinExistence type="predicted"/>
<sequence>MLHVVAGSNAAGSLQALVAAGRLTGTVLDWPDELGNGPLADADQVDPQLRTAHWLRLLQAYPLAGADWDEAWQRARAAACRALLQAWEQGTPLTVWLGNQAGEVLLLCMLAAQCPATSELWVVDVSQHLDTPRPGLWAVGLYGPADLATLAGRARRLAAGERQALAAEWARWQDAGDGVREVHDGALQGRPLSCYDSVLLEVLARHGSISAARLVGEAMGGIGHAFVGDVFLFWRLQGLAGRGLLRLVGAGRACRVEAIRP</sequence>
<keyword evidence="4" id="KW-1185">Reference proteome</keyword>
<dbReference type="RefSeq" id="WP_136555745.1">
    <property type="nucleotide sequence ID" value="NZ_STGJ01000024.1"/>
</dbReference>
<organism evidence="3 4">
    <name type="scientific">Crenobacter intestini</name>
    <dbReference type="NCBI Taxonomy" id="2563443"/>
    <lineage>
        <taxon>Bacteria</taxon>
        <taxon>Pseudomonadati</taxon>
        <taxon>Pseudomonadota</taxon>
        <taxon>Betaproteobacteria</taxon>
        <taxon>Neisseriales</taxon>
        <taxon>Neisseriaceae</taxon>
        <taxon>Crenobacter</taxon>
    </lineage>
</organism>
<dbReference type="InterPro" id="IPR014973">
    <property type="entry name" value="DUF1835"/>
</dbReference>
<reference evidence="3 4" key="1">
    <citation type="submission" date="2019-04" db="EMBL/GenBank/DDBJ databases">
        <title>Crenobacter sp. nov.</title>
        <authorList>
            <person name="Shi S."/>
        </authorList>
    </citation>
    <scope>NUCLEOTIDE SEQUENCE [LARGE SCALE GENOMIC DNA]</scope>
    <source>
        <strain evidence="3 4">GY 70310</strain>
    </source>
</reference>
<protein>
    <submittedName>
        <fullName evidence="3">DUF1835 domain-containing protein</fullName>
    </submittedName>
</protein>
<evidence type="ECO:0000259" key="2">
    <source>
        <dbReference type="Pfam" id="PF12395"/>
    </source>
</evidence>
<name>A0A4T0UJ64_9NEIS</name>
<dbReference type="Pfam" id="PF08874">
    <property type="entry name" value="DUF1835"/>
    <property type="match status" value="1"/>
</dbReference>
<evidence type="ECO:0000313" key="3">
    <source>
        <dbReference type="EMBL" id="TIC78588.1"/>
    </source>
</evidence>
<accession>A0A4T0UJ64</accession>
<dbReference type="InterPro" id="IPR022123">
    <property type="entry name" value="DUF3658"/>
</dbReference>
<dbReference type="EMBL" id="STGJ01000024">
    <property type="protein sequence ID" value="TIC78588.1"/>
    <property type="molecule type" value="Genomic_DNA"/>
</dbReference>
<feature type="domain" description="DUF1835" evidence="1">
    <location>
        <begin position="2"/>
        <end position="112"/>
    </location>
</feature>
<evidence type="ECO:0000259" key="1">
    <source>
        <dbReference type="Pfam" id="PF08874"/>
    </source>
</evidence>
<dbReference type="OrthoDB" id="6999193at2"/>
<dbReference type="Proteomes" id="UP000308891">
    <property type="component" value="Unassembled WGS sequence"/>
</dbReference>
<feature type="domain" description="DUF3658" evidence="2">
    <location>
        <begin position="153"/>
        <end position="251"/>
    </location>
</feature>
<dbReference type="Pfam" id="PF12395">
    <property type="entry name" value="DUF3658"/>
    <property type="match status" value="1"/>
</dbReference>
<dbReference type="AlphaFoldDB" id="A0A4T0UJ64"/>
<gene>
    <name evidence="3" type="ORF">E5K04_15435</name>
</gene>
<comment type="caution">
    <text evidence="3">The sequence shown here is derived from an EMBL/GenBank/DDBJ whole genome shotgun (WGS) entry which is preliminary data.</text>
</comment>
<evidence type="ECO:0000313" key="4">
    <source>
        <dbReference type="Proteomes" id="UP000308891"/>
    </source>
</evidence>